<dbReference type="Gene3D" id="2.40.30.170">
    <property type="match status" value="1"/>
</dbReference>
<dbReference type="InterPro" id="IPR058625">
    <property type="entry name" value="MdtA-like_BSH"/>
</dbReference>
<dbReference type="InterPro" id="IPR006143">
    <property type="entry name" value="RND_pump_MFP"/>
</dbReference>
<protein>
    <submittedName>
        <fullName evidence="4">Efflux transporter, RND family, MFP subunit</fullName>
    </submittedName>
</protein>
<dbReference type="Pfam" id="PF25989">
    <property type="entry name" value="YknX_C"/>
    <property type="match status" value="1"/>
</dbReference>
<feature type="domain" description="Multidrug resistance protein MdtA-like barrel-sandwich hybrid" evidence="2">
    <location>
        <begin position="70"/>
        <end position="198"/>
    </location>
</feature>
<dbReference type="AlphaFoldDB" id="A1BFB4"/>
<dbReference type="Proteomes" id="UP000008701">
    <property type="component" value="Chromosome"/>
</dbReference>
<feature type="domain" description="YknX-like C-terminal permuted SH3-like" evidence="3">
    <location>
        <begin position="284"/>
        <end position="351"/>
    </location>
</feature>
<dbReference type="GO" id="GO:1990281">
    <property type="term" value="C:efflux pump complex"/>
    <property type="evidence" value="ECO:0007669"/>
    <property type="project" value="TreeGrafter"/>
</dbReference>
<dbReference type="eggNOG" id="COG0845">
    <property type="taxonomic scope" value="Bacteria"/>
</dbReference>
<evidence type="ECO:0000313" key="4">
    <source>
        <dbReference type="EMBL" id="ABL65091.1"/>
    </source>
</evidence>
<name>A1BFB4_CHLPD</name>
<dbReference type="STRING" id="290317.Cpha266_1044"/>
<sequence length="361" mass="39300" precursor="true">MFEIMKRKRIRIALLLLAVVSLLFWWMQSGHKSDKMESGYSGNFPVMAEIVRVASVRDSFGVTGSVQALRDVEVFSETSGIVRKAYVEVGEKKQAGAVLFQVDDELQASAERKARLACIQAKRDYERYANLYQEGAVALGSVEPLKLKLDDAEADLITAGRKYRDTKIKMPVSGTVTARFVEEGEMVQPGVKVANVVDLSQLKIRFYLSEKQVLMVSSGSLIKITSDLYPGRIFAATLFSLSGKAGRDHTFEAEARMENPQATPFRSGMFVRVSASGAAERQSVVIPRAALAGSILNPQVFVVNLGTARVRNIVAGSSYGTSIEVLSGLVPGDSVVTSGQNELHDGMQVSVLRQTGKGPEK</sequence>
<evidence type="ECO:0000313" key="5">
    <source>
        <dbReference type="Proteomes" id="UP000008701"/>
    </source>
</evidence>
<dbReference type="PANTHER" id="PTHR30469">
    <property type="entry name" value="MULTIDRUG RESISTANCE PROTEIN MDTA"/>
    <property type="match status" value="1"/>
</dbReference>
<dbReference type="PANTHER" id="PTHR30469:SF15">
    <property type="entry name" value="HLYD FAMILY OF SECRETION PROTEINS"/>
    <property type="match status" value="1"/>
</dbReference>
<dbReference type="NCBIfam" id="TIGR01730">
    <property type="entry name" value="RND_mfp"/>
    <property type="match status" value="1"/>
</dbReference>
<reference evidence="4 5" key="1">
    <citation type="submission" date="2006-12" db="EMBL/GenBank/DDBJ databases">
        <title>Complete sequence of Chlorobium phaeobacteroides DSM 266.</title>
        <authorList>
            <consortium name="US DOE Joint Genome Institute"/>
            <person name="Copeland A."/>
            <person name="Lucas S."/>
            <person name="Lapidus A."/>
            <person name="Barry K."/>
            <person name="Detter J.C."/>
            <person name="Glavina del Rio T."/>
            <person name="Hammon N."/>
            <person name="Israni S."/>
            <person name="Pitluck S."/>
            <person name="Goltsman E."/>
            <person name="Schmutz J."/>
            <person name="Larimer F."/>
            <person name="Land M."/>
            <person name="Hauser L."/>
            <person name="Mikhailova N."/>
            <person name="Li T."/>
            <person name="Overmann J."/>
            <person name="Bryant D.A."/>
            <person name="Richardson P."/>
        </authorList>
    </citation>
    <scope>NUCLEOTIDE SEQUENCE [LARGE SCALE GENOMIC DNA]</scope>
    <source>
        <strain evidence="4 5">DSM 266</strain>
    </source>
</reference>
<dbReference type="HOGENOM" id="CLU_018816_1_2_10"/>
<dbReference type="Pfam" id="PF25917">
    <property type="entry name" value="BSH_RND"/>
    <property type="match status" value="1"/>
</dbReference>
<dbReference type="GO" id="GO:0015562">
    <property type="term" value="F:efflux transmembrane transporter activity"/>
    <property type="evidence" value="ECO:0007669"/>
    <property type="project" value="TreeGrafter"/>
</dbReference>
<dbReference type="EMBL" id="CP000492">
    <property type="protein sequence ID" value="ABL65091.1"/>
    <property type="molecule type" value="Genomic_DNA"/>
</dbReference>
<evidence type="ECO:0000259" key="3">
    <source>
        <dbReference type="Pfam" id="PF25989"/>
    </source>
</evidence>
<dbReference type="KEGG" id="cph:Cpha266_1044"/>
<dbReference type="Gene3D" id="2.40.420.20">
    <property type="match status" value="1"/>
</dbReference>
<evidence type="ECO:0000256" key="1">
    <source>
        <dbReference type="ARBA" id="ARBA00009477"/>
    </source>
</evidence>
<gene>
    <name evidence="4" type="ordered locus">Cpha266_1044</name>
</gene>
<proteinExistence type="inferred from homology"/>
<keyword evidence="5" id="KW-1185">Reference proteome</keyword>
<evidence type="ECO:0000259" key="2">
    <source>
        <dbReference type="Pfam" id="PF25917"/>
    </source>
</evidence>
<accession>A1BFB4</accession>
<comment type="similarity">
    <text evidence="1">Belongs to the membrane fusion protein (MFP) (TC 8.A.1) family.</text>
</comment>
<dbReference type="Gene3D" id="2.40.50.100">
    <property type="match status" value="1"/>
</dbReference>
<organism evidence="4 5">
    <name type="scientific">Chlorobium phaeobacteroides (strain DSM 266 / SMG 266 / 2430)</name>
    <dbReference type="NCBI Taxonomy" id="290317"/>
    <lineage>
        <taxon>Bacteria</taxon>
        <taxon>Pseudomonadati</taxon>
        <taxon>Chlorobiota</taxon>
        <taxon>Chlorobiia</taxon>
        <taxon>Chlorobiales</taxon>
        <taxon>Chlorobiaceae</taxon>
        <taxon>Chlorobium/Pelodictyon group</taxon>
        <taxon>Chlorobium</taxon>
    </lineage>
</organism>
<dbReference type="InterPro" id="IPR058637">
    <property type="entry name" value="YknX-like_C"/>
</dbReference>
<dbReference type="Gene3D" id="1.10.287.470">
    <property type="entry name" value="Helix hairpin bin"/>
    <property type="match status" value="1"/>
</dbReference>
<dbReference type="SUPFAM" id="SSF111369">
    <property type="entry name" value="HlyD-like secretion proteins"/>
    <property type="match status" value="1"/>
</dbReference>